<accession>A0A329QPH3</accession>
<feature type="compositionally biased region" description="Basic and acidic residues" evidence="1">
    <location>
        <begin position="75"/>
        <end position="95"/>
    </location>
</feature>
<reference evidence="2 3" key="1">
    <citation type="submission" date="2018-06" db="EMBL/GenBank/DDBJ databases">
        <title>Phytoactinopolyspora halophila sp. nov., a novel halophilic actinomycete isolated from a saline soil in China.</title>
        <authorList>
            <person name="Tang S.-K."/>
        </authorList>
    </citation>
    <scope>NUCLEOTIDE SEQUENCE [LARGE SCALE GENOMIC DNA]</scope>
    <source>
        <strain evidence="2 3">YIM 96934</strain>
    </source>
</reference>
<comment type="caution">
    <text evidence="2">The sequence shown here is derived from an EMBL/GenBank/DDBJ whole genome shotgun (WGS) entry which is preliminary data.</text>
</comment>
<dbReference type="Proteomes" id="UP000250462">
    <property type="component" value="Unassembled WGS sequence"/>
</dbReference>
<sequence>MPVILPQLIVQPAAASEGYTVTLNGQPVSDDPVPGAELGRAVASVVERAGTAVRVEVHDADGGIYADIVYPPLPDLRELESSGHGDGEDGSDARHCGFIPGEEVLIATVERIEHANDDGVLELRISPQPTDSTIVVGSVSGTTIVNRSPE</sequence>
<name>A0A329QPH3_9ACTN</name>
<protein>
    <submittedName>
        <fullName evidence="2">Uncharacterized protein</fullName>
    </submittedName>
</protein>
<gene>
    <name evidence="2" type="ORF">DPM12_13040</name>
</gene>
<feature type="region of interest" description="Disordered" evidence="1">
    <location>
        <begin position="75"/>
        <end position="96"/>
    </location>
</feature>
<evidence type="ECO:0000313" key="3">
    <source>
        <dbReference type="Proteomes" id="UP000250462"/>
    </source>
</evidence>
<dbReference type="AlphaFoldDB" id="A0A329QPH3"/>
<dbReference type="EMBL" id="QMIG01000013">
    <property type="protein sequence ID" value="RAW13252.1"/>
    <property type="molecule type" value="Genomic_DNA"/>
</dbReference>
<keyword evidence="3" id="KW-1185">Reference proteome</keyword>
<organism evidence="2 3">
    <name type="scientific">Phytoactinopolyspora halophila</name>
    <dbReference type="NCBI Taxonomy" id="1981511"/>
    <lineage>
        <taxon>Bacteria</taxon>
        <taxon>Bacillati</taxon>
        <taxon>Actinomycetota</taxon>
        <taxon>Actinomycetes</taxon>
        <taxon>Jiangellales</taxon>
        <taxon>Jiangellaceae</taxon>
        <taxon>Phytoactinopolyspora</taxon>
    </lineage>
</organism>
<evidence type="ECO:0000313" key="2">
    <source>
        <dbReference type="EMBL" id="RAW13252.1"/>
    </source>
</evidence>
<evidence type="ECO:0000256" key="1">
    <source>
        <dbReference type="SAM" id="MobiDB-lite"/>
    </source>
</evidence>
<proteinExistence type="predicted"/>